<organism evidence="1 2">
    <name type="scientific">Nonomuraea longicatena</name>
    <dbReference type="NCBI Taxonomy" id="83682"/>
    <lineage>
        <taxon>Bacteria</taxon>
        <taxon>Bacillati</taxon>
        <taxon>Actinomycetota</taxon>
        <taxon>Actinomycetes</taxon>
        <taxon>Streptosporangiales</taxon>
        <taxon>Streptosporangiaceae</taxon>
        <taxon>Nonomuraea</taxon>
    </lineage>
</organism>
<evidence type="ECO:0000313" key="2">
    <source>
        <dbReference type="Proteomes" id="UP001501578"/>
    </source>
</evidence>
<gene>
    <name evidence="1" type="ORF">GCM10009560_08760</name>
</gene>
<protein>
    <submittedName>
        <fullName evidence="1">Uncharacterized protein</fullName>
    </submittedName>
</protein>
<comment type="caution">
    <text evidence="1">The sequence shown here is derived from an EMBL/GenBank/DDBJ whole genome shotgun (WGS) entry which is preliminary data.</text>
</comment>
<name>A0ABP3Z4I9_9ACTN</name>
<reference evidence="2" key="1">
    <citation type="journal article" date="2019" name="Int. J. Syst. Evol. Microbiol.">
        <title>The Global Catalogue of Microorganisms (GCM) 10K type strain sequencing project: providing services to taxonomists for standard genome sequencing and annotation.</title>
        <authorList>
            <consortium name="The Broad Institute Genomics Platform"/>
            <consortium name="The Broad Institute Genome Sequencing Center for Infectious Disease"/>
            <person name="Wu L."/>
            <person name="Ma J."/>
        </authorList>
    </citation>
    <scope>NUCLEOTIDE SEQUENCE [LARGE SCALE GENOMIC DNA]</scope>
    <source>
        <strain evidence="2">JCM 11136</strain>
    </source>
</reference>
<accession>A0ABP3Z4I9</accession>
<evidence type="ECO:0000313" key="1">
    <source>
        <dbReference type="EMBL" id="GAA0914915.1"/>
    </source>
</evidence>
<dbReference type="Proteomes" id="UP001501578">
    <property type="component" value="Unassembled WGS sequence"/>
</dbReference>
<sequence length="79" mass="8333">MRWDSPQPFLIKGWIVMDGAGGGFIALRVATQADTANVVCAADADALRRGVARVNGITTLRPVTCRLSRLEPAAPAKLG</sequence>
<proteinExistence type="predicted"/>
<dbReference type="RefSeq" id="WP_343948374.1">
    <property type="nucleotide sequence ID" value="NZ_BAAAHQ010000002.1"/>
</dbReference>
<keyword evidence="2" id="KW-1185">Reference proteome</keyword>
<dbReference type="EMBL" id="BAAAHQ010000002">
    <property type="protein sequence ID" value="GAA0914915.1"/>
    <property type="molecule type" value="Genomic_DNA"/>
</dbReference>